<proteinExistence type="inferred from homology"/>
<dbReference type="Pfam" id="PF17137">
    <property type="entry name" value="DUF5110"/>
    <property type="match status" value="1"/>
</dbReference>
<dbReference type="CDD" id="cd00063">
    <property type="entry name" value="FN3"/>
    <property type="match status" value="1"/>
</dbReference>
<dbReference type="GO" id="GO:0005975">
    <property type="term" value="P:carbohydrate metabolic process"/>
    <property type="evidence" value="ECO:0007669"/>
    <property type="project" value="InterPro"/>
</dbReference>
<dbReference type="InterPro" id="IPR000322">
    <property type="entry name" value="Glyco_hydro_31_TIM"/>
</dbReference>
<dbReference type="SUPFAM" id="SSF74650">
    <property type="entry name" value="Galactose mutarotase-like"/>
    <property type="match status" value="1"/>
</dbReference>
<evidence type="ECO:0000259" key="4">
    <source>
        <dbReference type="Pfam" id="PF17137"/>
    </source>
</evidence>
<dbReference type="InterPro" id="IPR036116">
    <property type="entry name" value="FN3_sf"/>
</dbReference>
<comment type="caution">
    <text evidence="6">The sequence shown here is derived from an EMBL/GenBank/DDBJ whole genome shotgun (WGS) entry which is preliminary data.</text>
</comment>
<accession>A0A437SVT9</accession>
<evidence type="ECO:0000259" key="5">
    <source>
        <dbReference type="Pfam" id="PF21365"/>
    </source>
</evidence>
<dbReference type="PANTHER" id="PTHR22762">
    <property type="entry name" value="ALPHA-GLUCOSIDASE"/>
    <property type="match status" value="1"/>
</dbReference>
<comment type="similarity">
    <text evidence="1 2">Belongs to the glycosyl hydrolase 31 family.</text>
</comment>
<dbReference type="Gene3D" id="2.60.120.260">
    <property type="entry name" value="Galactose-binding domain-like"/>
    <property type="match status" value="1"/>
</dbReference>
<dbReference type="SUPFAM" id="SSF49785">
    <property type="entry name" value="Galactose-binding domain-like"/>
    <property type="match status" value="1"/>
</dbReference>
<protein>
    <submittedName>
        <fullName evidence="6">DUF5110 domain-containing protein</fullName>
    </submittedName>
</protein>
<reference evidence="6 7" key="1">
    <citation type="submission" date="2018-12" db="EMBL/GenBank/DDBJ databases">
        <authorList>
            <person name="Meng J."/>
        </authorList>
    </citation>
    <scope>NUCLEOTIDE SEQUENCE [LARGE SCALE GENOMIC DNA]</scope>
    <source>
        <strain evidence="6 7">HT111-2</strain>
    </source>
</reference>
<name>A0A437SVT9_9LACO</name>
<dbReference type="InterPro" id="IPR008979">
    <property type="entry name" value="Galactose-bd-like_sf"/>
</dbReference>
<dbReference type="InterPro" id="IPR011013">
    <property type="entry name" value="Gal_mutarotase_sf_dom"/>
</dbReference>
<evidence type="ECO:0000256" key="1">
    <source>
        <dbReference type="ARBA" id="ARBA00007806"/>
    </source>
</evidence>
<dbReference type="CDD" id="cd14752">
    <property type="entry name" value="GH31_N"/>
    <property type="match status" value="1"/>
</dbReference>
<dbReference type="InterPro" id="IPR003961">
    <property type="entry name" value="FN3_dom"/>
</dbReference>
<organism evidence="6 7">
    <name type="scientific">Lactobacillus xujianguonis</name>
    <dbReference type="NCBI Taxonomy" id="2495899"/>
    <lineage>
        <taxon>Bacteria</taxon>
        <taxon>Bacillati</taxon>
        <taxon>Bacillota</taxon>
        <taxon>Bacilli</taxon>
        <taxon>Lactobacillales</taxon>
        <taxon>Lactobacillaceae</taxon>
        <taxon>Lactobacillus</taxon>
    </lineage>
</organism>
<keyword evidence="2" id="KW-0378">Hydrolase</keyword>
<dbReference type="GO" id="GO:0030246">
    <property type="term" value="F:carbohydrate binding"/>
    <property type="evidence" value="ECO:0007669"/>
    <property type="project" value="InterPro"/>
</dbReference>
<dbReference type="AlphaFoldDB" id="A0A437SVT9"/>
<evidence type="ECO:0000256" key="2">
    <source>
        <dbReference type="RuleBase" id="RU361185"/>
    </source>
</evidence>
<dbReference type="Gene3D" id="3.20.20.80">
    <property type="entry name" value="Glycosidases"/>
    <property type="match status" value="1"/>
</dbReference>
<feature type="domain" description="Glycoside hydrolase family 31 TIM barrel" evidence="3">
    <location>
        <begin position="381"/>
        <end position="509"/>
    </location>
</feature>
<gene>
    <name evidence="6" type="ORF">EJK17_04115</name>
</gene>
<dbReference type="EMBL" id="RXIA01000009">
    <property type="protein sequence ID" value="RVU71045.1"/>
    <property type="molecule type" value="Genomic_DNA"/>
</dbReference>
<keyword evidence="7" id="KW-1185">Reference proteome</keyword>
<dbReference type="PANTHER" id="PTHR22762:SF166">
    <property type="entry name" value="ALPHA-GLUCOSIDASE"/>
    <property type="match status" value="1"/>
</dbReference>
<evidence type="ECO:0000313" key="6">
    <source>
        <dbReference type="EMBL" id="RVU71045.1"/>
    </source>
</evidence>
<dbReference type="Pfam" id="PF01055">
    <property type="entry name" value="Glyco_hydro_31_2nd"/>
    <property type="match status" value="1"/>
</dbReference>
<dbReference type="InterPro" id="IPR013780">
    <property type="entry name" value="Glyco_hydro_b"/>
</dbReference>
<feature type="domain" description="DUF5110" evidence="4">
    <location>
        <begin position="622"/>
        <end position="683"/>
    </location>
</feature>
<dbReference type="RefSeq" id="WP_127796231.1">
    <property type="nucleotide sequence ID" value="NZ_ML136877.1"/>
</dbReference>
<dbReference type="InterPro" id="IPR017853">
    <property type="entry name" value="GH"/>
</dbReference>
<keyword evidence="2" id="KW-0326">Glycosidase</keyword>
<dbReference type="InterPro" id="IPR048395">
    <property type="entry name" value="Glyco_hydro_31_C"/>
</dbReference>
<dbReference type="SUPFAM" id="SSF51011">
    <property type="entry name" value="Glycosyl hydrolase domain"/>
    <property type="match status" value="1"/>
</dbReference>
<evidence type="ECO:0000259" key="3">
    <source>
        <dbReference type="Pfam" id="PF01055"/>
    </source>
</evidence>
<dbReference type="SUPFAM" id="SSF49265">
    <property type="entry name" value="Fibronectin type III"/>
    <property type="match status" value="1"/>
</dbReference>
<dbReference type="SUPFAM" id="SSF51445">
    <property type="entry name" value="(Trans)glycosidases"/>
    <property type="match status" value="1"/>
</dbReference>
<dbReference type="GO" id="GO:0004553">
    <property type="term" value="F:hydrolase activity, hydrolyzing O-glycosyl compounds"/>
    <property type="evidence" value="ECO:0007669"/>
    <property type="project" value="InterPro"/>
</dbReference>
<evidence type="ECO:0000313" key="7">
    <source>
        <dbReference type="Proteomes" id="UP000288291"/>
    </source>
</evidence>
<sequence length="1004" mass="113605">MTQDTQTNRHQLGQLIGANKRDHFYELHYVTGEVARLYILGNGIFRYFLDPQKEFNEDHSHLVDLSKFNNQFFTKSRPRATSDSLIIQTGNYQLILGQKSATITIFDETLHRTRMVQLSPLEIGPGQTTEILKQNKNEFYFGGGLQNGSFSHKGNHIEIKRDQITGDGGVLSQVPFFWSNAGFGEFRNTLEPGEYDFGSVQKDATIITHTSGVFDNFYLIGNSPSDILAKYYALTGTPLMPPKYALDLGYVGNFYSTLWQPSEAKERNATMFEDGNYYTRTTDSNLASAKASLNGEEEYQFSARAMIDRYQKLHFPLGWMIPNFQIQAVDPDALAGFSEYANTHGVETGLWSDEVLTDLPKNTSFIATKQTNAKALNQDIDLLKAALNRRRPLIFTDNGLTGSQAQSALIFGDAGGNWESIGTQVAGFLGANLSGEPLTSGSVDGTIGGGNAQISIRDFEWKAFTPFLFTIDDQGKFSKTPFAYNSKMTRINRAYLNLRNQLKNYLYALIYQAQLGAPIMRALFIEFPHEQVNYTEQVKHEFMLGPNLLISPITNGREDGAGNSRKDNLYLPNHRTMWIDLFTGEKYLGGRVYNKLSYPIWHLPAFVRGGTILDLGKRDYVLYPQGKSQMTFYDDNGYNDFTHNHSETKITSNLESSKLTITIDPTQGDFSGMEDEMPTNLNIMCDSYPDRLTVKINDQEVKMQEYGTVDTFAHAKEGFFYNTNYSWMPEFDQYREAKQVALQIKLAKRDITDSKIEITIQNFNYGNQVLVHSITDSVLRAPKQAIIDPEKITAHSINVSWPKVTDKVQIELNGILYDGIDGESFTFHELTPNTRYILRIRNVAGNKVSEWSEPFGAITKRAAMDYALHDVTVTSNYEAASDHPLSYLTDLKLASEWQTKERFSTEKPLQLTFNFRQAEKLSRMTFIPRNVDHEGDPIEVGLEISKDGQNFAPYGDRYTWKADSKNKVIGLRDVTAKTIRLTVYKSSGSIVAGKEVIFFRQKDK</sequence>
<feature type="domain" description="Glycosyl hydrolase family 31 C-terminal" evidence="5">
    <location>
        <begin position="516"/>
        <end position="613"/>
    </location>
</feature>
<dbReference type="Proteomes" id="UP000288291">
    <property type="component" value="Unassembled WGS sequence"/>
</dbReference>
<dbReference type="InterPro" id="IPR033403">
    <property type="entry name" value="DUF5110"/>
</dbReference>
<dbReference type="Pfam" id="PF21365">
    <property type="entry name" value="Glyco_hydro_31_3rd"/>
    <property type="match status" value="1"/>
</dbReference>
<dbReference type="Gene3D" id="2.60.40.1180">
    <property type="entry name" value="Golgi alpha-mannosidase II"/>
    <property type="match status" value="2"/>
</dbReference>
<dbReference type="Gene3D" id="2.60.40.1760">
    <property type="entry name" value="glycosyl hydrolase (family 31)"/>
    <property type="match status" value="1"/>
</dbReference>